<accession>A0A540MR95</accession>
<dbReference type="AlphaFoldDB" id="A0A540MR95"/>
<comment type="caution">
    <text evidence="1">The sequence shown here is derived from an EMBL/GenBank/DDBJ whole genome shotgun (WGS) entry which is preliminary data.</text>
</comment>
<organism evidence="1 2">
    <name type="scientific">Malus baccata</name>
    <name type="common">Siberian crab apple</name>
    <name type="synonym">Pyrus baccata</name>
    <dbReference type="NCBI Taxonomy" id="106549"/>
    <lineage>
        <taxon>Eukaryota</taxon>
        <taxon>Viridiplantae</taxon>
        <taxon>Streptophyta</taxon>
        <taxon>Embryophyta</taxon>
        <taxon>Tracheophyta</taxon>
        <taxon>Spermatophyta</taxon>
        <taxon>Magnoliopsida</taxon>
        <taxon>eudicotyledons</taxon>
        <taxon>Gunneridae</taxon>
        <taxon>Pentapetalae</taxon>
        <taxon>rosids</taxon>
        <taxon>fabids</taxon>
        <taxon>Rosales</taxon>
        <taxon>Rosaceae</taxon>
        <taxon>Amygdaloideae</taxon>
        <taxon>Maleae</taxon>
        <taxon>Malus</taxon>
    </lineage>
</organism>
<sequence>MCHVICNIGISSGVKEPILNLGSSHGWRVMGMSSSGKSLKFGNGNTSIVCHVHTIVAINSRMTRLVADLALNTSIWIKGIPLLRSRTKDAIVRSTSFWLAKHATTTMATMTSGSLKTMSSRLKAMISPGLKTTPFMSSNEGSRSSINVEDMTHFLLTLCTEKQGFQSTIGDGIFSSLRKRHYAFIHRTNIIENDSH</sequence>
<proteinExistence type="predicted"/>
<dbReference type="Proteomes" id="UP000315295">
    <property type="component" value="Unassembled WGS sequence"/>
</dbReference>
<gene>
    <name evidence="1" type="ORF">C1H46_013558</name>
</gene>
<reference evidence="1 2" key="1">
    <citation type="journal article" date="2019" name="G3 (Bethesda)">
        <title>Sequencing of a Wild Apple (Malus baccata) Genome Unravels the Differences Between Cultivated and Wild Apple Species Regarding Disease Resistance and Cold Tolerance.</title>
        <authorList>
            <person name="Chen X."/>
        </authorList>
    </citation>
    <scope>NUCLEOTIDE SEQUENCE [LARGE SCALE GENOMIC DNA]</scope>
    <source>
        <strain evidence="2">cv. Shandingzi</strain>
        <tissue evidence="1">Leaves</tissue>
    </source>
</reference>
<evidence type="ECO:0000313" key="1">
    <source>
        <dbReference type="EMBL" id="TQE00763.1"/>
    </source>
</evidence>
<protein>
    <submittedName>
        <fullName evidence="1">Uncharacterized protein</fullName>
    </submittedName>
</protein>
<keyword evidence="2" id="KW-1185">Reference proteome</keyword>
<evidence type="ECO:0000313" key="2">
    <source>
        <dbReference type="Proteomes" id="UP000315295"/>
    </source>
</evidence>
<dbReference type="EMBL" id="VIEB01000206">
    <property type="protein sequence ID" value="TQE00763.1"/>
    <property type="molecule type" value="Genomic_DNA"/>
</dbReference>
<name>A0A540MR95_MALBA</name>